<comment type="subcellular location">
    <subcellularLocation>
        <location evidence="1">Secreted</location>
    </subcellularLocation>
</comment>
<feature type="compositionally biased region" description="Low complexity" evidence="6">
    <location>
        <begin position="36"/>
        <end position="49"/>
    </location>
</feature>
<feature type="domain" description="AMOP" evidence="8">
    <location>
        <begin position="372"/>
        <end position="532"/>
    </location>
</feature>
<dbReference type="InterPro" id="IPR005533">
    <property type="entry name" value="AMOP_dom"/>
</dbReference>
<dbReference type="InterPro" id="IPR036383">
    <property type="entry name" value="TSP1_rpt_sf"/>
</dbReference>
<evidence type="ECO:0000256" key="2">
    <source>
        <dbReference type="ARBA" id="ARBA00010198"/>
    </source>
</evidence>
<feature type="compositionally biased region" description="Basic residues" evidence="6">
    <location>
        <begin position="190"/>
        <end position="215"/>
    </location>
</feature>
<dbReference type="Pfam" id="PF03782">
    <property type="entry name" value="AMOP"/>
    <property type="match status" value="1"/>
</dbReference>
<feature type="compositionally biased region" description="Basic residues" evidence="6">
    <location>
        <begin position="271"/>
        <end position="286"/>
    </location>
</feature>
<evidence type="ECO:0000313" key="9">
    <source>
        <dbReference type="EMBL" id="OWF37734.1"/>
    </source>
</evidence>
<keyword evidence="5" id="KW-1015">Disulfide bond</keyword>
<evidence type="ECO:0000256" key="3">
    <source>
        <dbReference type="ARBA" id="ARBA00022525"/>
    </source>
</evidence>
<feature type="compositionally biased region" description="Polar residues" evidence="6">
    <location>
        <begin position="113"/>
        <end position="146"/>
    </location>
</feature>
<dbReference type="InterPro" id="IPR000884">
    <property type="entry name" value="TSP1_rpt"/>
</dbReference>
<keyword evidence="7" id="KW-0812">Transmembrane</keyword>
<dbReference type="InterPro" id="IPR051867">
    <property type="entry name" value="Angio_Inhib/Adhesion_GPCR"/>
</dbReference>
<dbReference type="PROSITE" id="PS50856">
    <property type="entry name" value="AMOP"/>
    <property type="match status" value="1"/>
</dbReference>
<dbReference type="PANTHER" id="PTHR10239:SF29">
    <property type="entry name" value="AMOP DOMAIN-CONTAINING PROTEIN"/>
    <property type="match status" value="1"/>
</dbReference>
<dbReference type="STRING" id="6573.A0A210PMP1"/>
<dbReference type="PROSITE" id="PS50092">
    <property type="entry name" value="TSP1"/>
    <property type="match status" value="1"/>
</dbReference>
<dbReference type="Gene3D" id="2.20.100.10">
    <property type="entry name" value="Thrombospondin type-1 (TSP1) repeat"/>
    <property type="match status" value="1"/>
</dbReference>
<gene>
    <name evidence="9" type="ORF">KP79_PYT09976</name>
</gene>
<evidence type="ECO:0000256" key="6">
    <source>
        <dbReference type="SAM" id="MobiDB-lite"/>
    </source>
</evidence>
<dbReference type="Pfam" id="PF00090">
    <property type="entry name" value="TSP_1"/>
    <property type="match status" value="1"/>
</dbReference>
<reference evidence="9 10" key="1">
    <citation type="journal article" date="2017" name="Nat. Ecol. Evol.">
        <title>Scallop genome provides insights into evolution of bilaterian karyotype and development.</title>
        <authorList>
            <person name="Wang S."/>
            <person name="Zhang J."/>
            <person name="Jiao W."/>
            <person name="Li J."/>
            <person name="Xun X."/>
            <person name="Sun Y."/>
            <person name="Guo X."/>
            <person name="Huan P."/>
            <person name="Dong B."/>
            <person name="Zhang L."/>
            <person name="Hu X."/>
            <person name="Sun X."/>
            <person name="Wang J."/>
            <person name="Zhao C."/>
            <person name="Wang Y."/>
            <person name="Wang D."/>
            <person name="Huang X."/>
            <person name="Wang R."/>
            <person name="Lv J."/>
            <person name="Li Y."/>
            <person name="Zhang Z."/>
            <person name="Liu B."/>
            <person name="Lu W."/>
            <person name="Hui Y."/>
            <person name="Liang J."/>
            <person name="Zhou Z."/>
            <person name="Hou R."/>
            <person name="Li X."/>
            <person name="Liu Y."/>
            <person name="Li H."/>
            <person name="Ning X."/>
            <person name="Lin Y."/>
            <person name="Zhao L."/>
            <person name="Xing Q."/>
            <person name="Dou J."/>
            <person name="Li Y."/>
            <person name="Mao J."/>
            <person name="Guo H."/>
            <person name="Dou H."/>
            <person name="Li T."/>
            <person name="Mu C."/>
            <person name="Jiang W."/>
            <person name="Fu Q."/>
            <person name="Fu X."/>
            <person name="Miao Y."/>
            <person name="Liu J."/>
            <person name="Yu Q."/>
            <person name="Li R."/>
            <person name="Liao H."/>
            <person name="Li X."/>
            <person name="Kong Y."/>
            <person name="Jiang Z."/>
            <person name="Chourrout D."/>
            <person name="Li R."/>
            <person name="Bao Z."/>
        </authorList>
    </citation>
    <scope>NUCLEOTIDE SEQUENCE [LARGE SCALE GENOMIC DNA]</scope>
    <source>
        <strain evidence="9 10">PY_sf001</strain>
    </source>
</reference>
<keyword evidence="10" id="KW-1185">Reference proteome</keyword>
<feature type="region of interest" description="Disordered" evidence="6">
    <location>
        <begin position="267"/>
        <end position="298"/>
    </location>
</feature>
<name>A0A210PMP1_MIZYE</name>
<dbReference type="OrthoDB" id="9930623at2759"/>
<feature type="compositionally biased region" description="Basic and acidic residues" evidence="6">
    <location>
        <begin position="21"/>
        <end position="34"/>
    </location>
</feature>
<dbReference type="SUPFAM" id="SSF82895">
    <property type="entry name" value="TSP-1 type 1 repeat"/>
    <property type="match status" value="1"/>
</dbReference>
<evidence type="ECO:0000256" key="1">
    <source>
        <dbReference type="ARBA" id="ARBA00004613"/>
    </source>
</evidence>
<dbReference type="AlphaFoldDB" id="A0A210PMP1"/>
<comment type="caution">
    <text evidence="9">The sequence shown here is derived from an EMBL/GenBank/DDBJ whole genome shotgun (WGS) entry which is preliminary data.</text>
</comment>
<feature type="transmembrane region" description="Helical" evidence="7">
    <location>
        <begin position="66"/>
        <end position="87"/>
    </location>
</feature>
<dbReference type="GO" id="GO:0005576">
    <property type="term" value="C:extracellular region"/>
    <property type="evidence" value="ECO:0007669"/>
    <property type="project" value="UniProtKB-SubCell"/>
</dbReference>
<sequence>MKGCGDNVWNITAIGESEPSSECKHGHMNTREEPASTSTSEQTITTTSVEISEENTGGKTCRSKRVVCVIEKLNMVFLVFFVCYLSWTIPANYGLFTSNGSGVDVNGTMGNAKGQNEEANSTGRKPDESSTNFTDFYTRTVQQFNDPHTGRQYPFKRRRKQKLKNGQKDVLNPNVLDTENNEILVDSKSERHKNKRNRNKNRNTKRRKSRRKQKKINFDNVLEPTTIRHIIETVAKEELAKGGNWNTHKGNGAPQVTLSVGDNSVIDKTQHSIRKNNKKGNGRRKIPPSGGKNRGEGKWSWSEWGPCSTTCGVGQKERNRKCGMACKEVESMVCFMPSCEGNGKQESGKKHFSSFYLWENDNFVPKPPGKDYIDPEVDNCGTWMDCNREVIDEYFEKTDLPSCPCTYPLHLSYNEKVWDKQKKQHYLWLDASGADEALAIYKPAAQYCIRSKLVPGTDTLAAQHCCYDSANRLITRGKSAGTPNLISPEISPELHQKVDISPWIICKGDWTRYNEIIPPNNIQECEENPRSKEFLRQVKQAKNF</sequence>
<proteinExistence type="inferred from homology"/>
<evidence type="ECO:0000256" key="7">
    <source>
        <dbReference type="SAM" id="Phobius"/>
    </source>
</evidence>
<dbReference type="SMART" id="SM00209">
    <property type="entry name" value="TSP1"/>
    <property type="match status" value="1"/>
</dbReference>
<organism evidence="9 10">
    <name type="scientific">Mizuhopecten yessoensis</name>
    <name type="common">Japanese scallop</name>
    <name type="synonym">Patinopecten yessoensis</name>
    <dbReference type="NCBI Taxonomy" id="6573"/>
    <lineage>
        <taxon>Eukaryota</taxon>
        <taxon>Metazoa</taxon>
        <taxon>Spiralia</taxon>
        <taxon>Lophotrochozoa</taxon>
        <taxon>Mollusca</taxon>
        <taxon>Bivalvia</taxon>
        <taxon>Autobranchia</taxon>
        <taxon>Pteriomorphia</taxon>
        <taxon>Pectinida</taxon>
        <taxon>Pectinoidea</taxon>
        <taxon>Pectinidae</taxon>
        <taxon>Mizuhopecten</taxon>
    </lineage>
</organism>
<evidence type="ECO:0000259" key="8">
    <source>
        <dbReference type="PROSITE" id="PS50856"/>
    </source>
</evidence>
<dbReference type="SMART" id="SM00723">
    <property type="entry name" value="AMOP"/>
    <property type="match status" value="1"/>
</dbReference>
<keyword evidence="7" id="KW-0472">Membrane</keyword>
<keyword evidence="3" id="KW-0964">Secreted</keyword>
<protein>
    <submittedName>
        <fullName evidence="9">Isthmin</fullName>
    </submittedName>
</protein>
<evidence type="ECO:0000313" key="10">
    <source>
        <dbReference type="Proteomes" id="UP000242188"/>
    </source>
</evidence>
<comment type="similarity">
    <text evidence="2">Belongs to the isthmin family.</text>
</comment>
<evidence type="ECO:0000256" key="4">
    <source>
        <dbReference type="ARBA" id="ARBA00022729"/>
    </source>
</evidence>
<feature type="region of interest" description="Disordered" evidence="6">
    <location>
        <begin position="108"/>
        <end position="220"/>
    </location>
</feature>
<evidence type="ECO:0000256" key="5">
    <source>
        <dbReference type="ARBA" id="ARBA00023157"/>
    </source>
</evidence>
<dbReference type="EMBL" id="NEDP02005582">
    <property type="protein sequence ID" value="OWF37734.1"/>
    <property type="molecule type" value="Genomic_DNA"/>
</dbReference>
<dbReference type="Proteomes" id="UP000242188">
    <property type="component" value="Unassembled WGS sequence"/>
</dbReference>
<keyword evidence="7" id="KW-1133">Transmembrane helix</keyword>
<feature type="compositionally biased region" description="Basic residues" evidence="6">
    <location>
        <begin position="154"/>
        <end position="165"/>
    </location>
</feature>
<accession>A0A210PMP1</accession>
<keyword evidence="4" id="KW-0732">Signal</keyword>
<feature type="region of interest" description="Disordered" evidence="6">
    <location>
        <begin position="18"/>
        <end position="49"/>
    </location>
</feature>
<dbReference type="PANTHER" id="PTHR10239">
    <property type="entry name" value="ISTHMIN-2"/>
    <property type="match status" value="1"/>
</dbReference>